<dbReference type="RefSeq" id="WP_138483958.1">
    <property type="nucleotide sequence ID" value="NZ_PPSW01000033.1"/>
</dbReference>
<dbReference type="EMBL" id="PPSW01000033">
    <property type="protein sequence ID" value="TLX45550.1"/>
    <property type="molecule type" value="Genomic_DNA"/>
</dbReference>
<dbReference type="InterPro" id="IPR006674">
    <property type="entry name" value="HD_domain"/>
</dbReference>
<dbReference type="SMART" id="SM00471">
    <property type="entry name" value="HDc"/>
    <property type="match status" value="1"/>
</dbReference>
<reference evidence="3 4" key="1">
    <citation type="submission" date="2018-01" db="EMBL/GenBank/DDBJ databases">
        <title>Co-occurrence of chitin degradation, pigmentation and bioactivity in marine Pseudoalteromonas.</title>
        <authorList>
            <person name="Paulsen S."/>
            <person name="Gram L."/>
            <person name="Machado H."/>
        </authorList>
    </citation>
    <scope>NUCLEOTIDE SEQUENCE [LARGE SCALE GENOMIC DNA]</scope>
    <source>
        <strain evidence="3 4">S3663</strain>
    </source>
</reference>
<dbReference type="Proteomes" id="UP000309186">
    <property type="component" value="Unassembled WGS sequence"/>
</dbReference>
<proteinExistence type="predicted"/>
<accession>A0A5R9PXA1</accession>
<dbReference type="Pfam" id="PF08668">
    <property type="entry name" value="HDOD"/>
    <property type="match status" value="1"/>
</dbReference>
<feature type="domain" description="HD" evidence="1">
    <location>
        <begin position="103"/>
        <end position="234"/>
    </location>
</feature>
<dbReference type="AlphaFoldDB" id="A0A5R9PXA1"/>
<comment type="caution">
    <text evidence="3">The sequence shown here is derived from an EMBL/GenBank/DDBJ whole genome shotgun (WGS) entry which is preliminary data.</text>
</comment>
<dbReference type="PANTHER" id="PTHR33525">
    <property type="match status" value="1"/>
</dbReference>
<gene>
    <name evidence="3" type="ORF">C1E24_18335</name>
</gene>
<dbReference type="InterPro" id="IPR006675">
    <property type="entry name" value="HDIG_dom"/>
</dbReference>
<protein>
    <submittedName>
        <fullName evidence="3">Uncharacterized protein</fullName>
    </submittedName>
</protein>
<evidence type="ECO:0000313" key="4">
    <source>
        <dbReference type="Proteomes" id="UP000309186"/>
    </source>
</evidence>
<name>A0A5R9PXA1_9GAMM</name>
<dbReference type="NCBIfam" id="TIGR00277">
    <property type="entry name" value="HDIG"/>
    <property type="match status" value="1"/>
</dbReference>
<dbReference type="InterPro" id="IPR013976">
    <property type="entry name" value="HDOD"/>
</dbReference>
<dbReference type="SUPFAM" id="SSF109604">
    <property type="entry name" value="HD-domain/PDEase-like"/>
    <property type="match status" value="1"/>
</dbReference>
<dbReference type="InterPro" id="IPR003607">
    <property type="entry name" value="HD/PDEase_dom"/>
</dbReference>
<sequence length="289" mass="32667">MPNALAKQIDNIPMLPSVITQLLSLSVDDPDYFNKVIHLAESDPTFALRTIKLSNSVLFGTHQPITNIHDAVIRIGIDQIHSLLASIAVTKVFLPVTMSEKRLWQHSIEVACLARLIASHLNECNIKPEQAYLAGLLHDLGLFLRFQESQEQFNHIDDYVWSTPAQHVEAEKSLFKESHANLSELICHQWGVPKLISNVVAHHHHYELSEQTKEADEINHLIRVIQLADLCSEMVYNMQGVTKKTVIQEIKKIPALANWARAHLNSIRALDDGKAALEQAHELYNQLLN</sequence>
<dbReference type="CDD" id="cd00077">
    <property type="entry name" value="HDc"/>
    <property type="match status" value="1"/>
</dbReference>
<evidence type="ECO:0000259" key="2">
    <source>
        <dbReference type="PROSITE" id="PS51833"/>
    </source>
</evidence>
<dbReference type="OrthoDB" id="9804951at2"/>
<dbReference type="PANTHER" id="PTHR33525:SF3">
    <property type="entry name" value="RIBONUCLEASE Y"/>
    <property type="match status" value="1"/>
</dbReference>
<evidence type="ECO:0000259" key="1">
    <source>
        <dbReference type="PROSITE" id="PS51831"/>
    </source>
</evidence>
<dbReference type="PROSITE" id="PS51831">
    <property type="entry name" value="HD"/>
    <property type="match status" value="1"/>
</dbReference>
<feature type="domain" description="HDOD" evidence="2">
    <location>
        <begin position="12"/>
        <end position="206"/>
    </location>
</feature>
<organism evidence="3 4">
    <name type="scientific">Pseudoalteromonas phenolica</name>
    <dbReference type="NCBI Taxonomy" id="161398"/>
    <lineage>
        <taxon>Bacteria</taxon>
        <taxon>Pseudomonadati</taxon>
        <taxon>Pseudomonadota</taxon>
        <taxon>Gammaproteobacteria</taxon>
        <taxon>Alteromonadales</taxon>
        <taxon>Pseudoalteromonadaceae</taxon>
        <taxon>Pseudoalteromonas</taxon>
    </lineage>
</organism>
<evidence type="ECO:0000313" key="3">
    <source>
        <dbReference type="EMBL" id="TLX45550.1"/>
    </source>
</evidence>
<dbReference type="PROSITE" id="PS51833">
    <property type="entry name" value="HDOD"/>
    <property type="match status" value="1"/>
</dbReference>
<dbReference type="InterPro" id="IPR052340">
    <property type="entry name" value="RNase_Y/CdgJ"/>
</dbReference>
<dbReference type="Gene3D" id="1.10.3210.10">
    <property type="entry name" value="Hypothetical protein af1432"/>
    <property type="match status" value="1"/>
</dbReference>